<keyword evidence="9" id="KW-1185">Reference proteome</keyword>
<keyword evidence="7" id="KW-0003">3Fe-4S</keyword>
<name>A0A1X1U8N3_MYCFL</name>
<dbReference type="STRING" id="292462.AWC05_20785"/>
<keyword evidence="3" id="KW-0479">Metal-binding</keyword>
<comment type="caution">
    <text evidence="8">The sequence shown here is derived from an EMBL/GenBank/DDBJ whole genome shotgun (WGS) entry which is preliminary data.</text>
</comment>
<keyword evidence="6" id="KW-0411">Iron-sulfur</keyword>
<evidence type="ECO:0000256" key="5">
    <source>
        <dbReference type="ARBA" id="ARBA00023004"/>
    </source>
</evidence>
<dbReference type="Gene3D" id="3.30.70.20">
    <property type="match status" value="1"/>
</dbReference>
<proteinExistence type="predicted"/>
<dbReference type="GO" id="GO:0051538">
    <property type="term" value="F:3 iron, 4 sulfur cluster binding"/>
    <property type="evidence" value="ECO:0007669"/>
    <property type="project" value="UniProtKB-KW"/>
</dbReference>
<accession>A0A1X1U8N3</accession>
<evidence type="ECO:0000313" key="9">
    <source>
        <dbReference type="Proteomes" id="UP000193010"/>
    </source>
</evidence>
<protein>
    <submittedName>
        <fullName evidence="8">Ferredoxin</fullName>
    </submittedName>
</protein>
<dbReference type="AlphaFoldDB" id="A0A1X1U8N3"/>
<evidence type="ECO:0000256" key="2">
    <source>
        <dbReference type="ARBA" id="ARBA00022448"/>
    </source>
</evidence>
<dbReference type="OrthoDB" id="3215519at2"/>
<keyword evidence="5" id="KW-0408">Iron</keyword>
<dbReference type="RefSeq" id="WP_085222109.1">
    <property type="nucleotide sequence ID" value="NZ_AP022576.1"/>
</dbReference>
<evidence type="ECO:0000256" key="4">
    <source>
        <dbReference type="ARBA" id="ARBA00022982"/>
    </source>
</evidence>
<keyword evidence="2" id="KW-0813">Transport</keyword>
<evidence type="ECO:0000256" key="7">
    <source>
        <dbReference type="ARBA" id="ARBA00023291"/>
    </source>
</evidence>
<comment type="cofactor">
    <cofactor evidence="1">
        <name>[3Fe-4S] cluster</name>
        <dbReference type="ChEBI" id="CHEBI:21137"/>
    </cofactor>
</comment>
<sequence>MKVEVNEQCSGHGRCYILAPEVYRLDDDGYNADRGQIIDVTPGHEDAAELGIHNCPEAAIKAVD</sequence>
<evidence type="ECO:0000256" key="6">
    <source>
        <dbReference type="ARBA" id="ARBA00023014"/>
    </source>
</evidence>
<evidence type="ECO:0000313" key="8">
    <source>
        <dbReference type="EMBL" id="ORV53176.1"/>
    </source>
</evidence>
<dbReference type="InterPro" id="IPR051269">
    <property type="entry name" value="Fe-S_cluster_ET"/>
</dbReference>
<dbReference type="EMBL" id="LQOV01000014">
    <property type="protein sequence ID" value="ORV53176.1"/>
    <property type="molecule type" value="Genomic_DNA"/>
</dbReference>
<dbReference type="Pfam" id="PF13459">
    <property type="entry name" value="Fer4_15"/>
    <property type="match status" value="1"/>
</dbReference>
<dbReference type="SUPFAM" id="SSF54862">
    <property type="entry name" value="4Fe-4S ferredoxins"/>
    <property type="match status" value="1"/>
</dbReference>
<evidence type="ECO:0000256" key="1">
    <source>
        <dbReference type="ARBA" id="ARBA00001927"/>
    </source>
</evidence>
<reference evidence="8 9" key="1">
    <citation type="submission" date="2016-01" db="EMBL/GenBank/DDBJ databases">
        <title>The new phylogeny of the genus Mycobacterium.</title>
        <authorList>
            <person name="Tarcisio F."/>
            <person name="Conor M."/>
            <person name="Antonella G."/>
            <person name="Elisabetta G."/>
            <person name="Giulia F.S."/>
            <person name="Sara T."/>
            <person name="Anna F."/>
            <person name="Clotilde B."/>
            <person name="Roberto B."/>
            <person name="Veronica D.S."/>
            <person name="Fabio R."/>
            <person name="Monica P."/>
            <person name="Olivier J."/>
            <person name="Enrico T."/>
            <person name="Nicola S."/>
        </authorList>
    </citation>
    <scope>NUCLEOTIDE SEQUENCE [LARGE SCALE GENOMIC DNA]</scope>
    <source>
        <strain evidence="8 9">DSM 44852</strain>
    </source>
</reference>
<keyword evidence="4" id="KW-0249">Electron transport</keyword>
<dbReference type="PANTHER" id="PTHR36923">
    <property type="entry name" value="FERREDOXIN"/>
    <property type="match status" value="1"/>
</dbReference>
<evidence type="ECO:0000256" key="3">
    <source>
        <dbReference type="ARBA" id="ARBA00022723"/>
    </source>
</evidence>
<gene>
    <name evidence="8" type="ORF">AWC05_20785</name>
</gene>
<dbReference type="Proteomes" id="UP000193010">
    <property type="component" value="Unassembled WGS sequence"/>
</dbReference>
<dbReference type="GO" id="GO:0046872">
    <property type="term" value="F:metal ion binding"/>
    <property type="evidence" value="ECO:0007669"/>
    <property type="project" value="UniProtKB-KW"/>
</dbReference>
<organism evidence="8 9">
    <name type="scientific">Mycobacterium florentinum</name>
    <dbReference type="NCBI Taxonomy" id="292462"/>
    <lineage>
        <taxon>Bacteria</taxon>
        <taxon>Bacillati</taxon>
        <taxon>Actinomycetota</taxon>
        <taxon>Actinomycetes</taxon>
        <taxon>Mycobacteriales</taxon>
        <taxon>Mycobacteriaceae</taxon>
        <taxon>Mycobacterium</taxon>
        <taxon>Mycobacterium simiae complex</taxon>
    </lineage>
</organism>
<dbReference type="PANTHER" id="PTHR36923:SF3">
    <property type="entry name" value="FERREDOXIN"/>
    <property type="match status" value="1"/>
</dbReference>